<evidence type="ECO:0000313" key="2">
    <source>
        <dbReference type="Proteomes" id="UP000683360"/>
    </source>
</evidence>
<dbReference type="EMBL" id="CAJPWZ010000467">
    <property type="protein sequence ID" value="CAG2193978.1"/>
    <property type="molecule type" value="Genomic_DNA"/>
</dbReference>
<accession>A0A8S3QEP1</accession>
<name>A0A8S3QEP1_MYTED</name>
<dbReference type="Proteomes" id="UP000683360">
    <property type="component" value="Unassembled WGS sequence"/>
</dbReference>
<protein>
    <submittedName>
        <fullName evidence="1">Uncharacterized protein</fullName>
    </submittedName>
</protein>
<dbReference type="AlphaFoldDB" id="A0A8S3QEP1"/>
<reference evidence="1" key="1">
    <citation type="submission" date="2021-03" db="EMBL/GenBank/DDBJ databases">
        <authorList>
            <person name="Bekaert M."/>
        </authorList>
    </citation>
    <scope>NUCLEOTIDE SEQUENCE</scope>
</reference>
<evidence type="ECO:0000313" key="1">
    <source>
        <dbReference type="EMBL" id="CAG2193978.1"/>
    </source>
</evidence>
<proteinExistence type="predicted"/>
<comment type="caution">
    <text evidence="1">The sequence shown here is derived from an EMBL/GenBank/DDBJ whole genome shotgun (WGS) entry which is preliminary data.</text>
</comment>
<organism evidence="1 2">
    <name type="scientific">Mytilus edulis</name>
    <name type="common">Blue mussel</name>
    <dbReference type="NCBI Taxonomy" id="6550"/>
    <lineage>
        <taxon>Eukaryota</taxon>
        <taxon>Metazoa</taxon>
        <taxon>Spiralia</taxon>
        <taxon>Lophotrochozoa</taxon>
        <taxon>Mollusca</taxon>
        <taxon>Bivalvia</taxon>
        <taxon>Autobranchia</taxon>
        <taxon>Pteriomorphia</taxon>
        <taxon>Mytilida</taxon>
        <taxon>Mytiloidea</taxon>
        <taxon>Mytilidae</taxon>
        <taxon>Mytilinae</taxon>
        <taxon>Mytilus</taxon>
    </lineage>
</organism>
<dbReference type="OrthoDB" id="6115646at2759"/>
<gene>
    <name evidence="1" type="ORF">MEDL_8958</name>
</gene>
<sequence length="247" mass="29045">MAKRSDKEVAKNVDEKETVVNVSDRMEYSTLSEIKRNAPWYIKPDNSHIQKPARRGEHVINNNVLRVYRDIIDDFVGDITGMDNIQSLVDIGRLSSDSRIVQAYYQPLSEEFMDLIRNRMVVHLDEDYLDKNSINYGQQIEILRGSVGMYMRSIYENLTSKDRLDSNSFGICSWERQIRTSVEDFIAGNYFVDDQALKIWLRKRGNDQNTYDRSHREVVRMFRRLIYDGTNNDVIQWVNELVDASKR</sequence>
<keyword evidence="2" id="KW-1185">Reference proteome</keyword>